<evidence type="ECO:0000313" key="2">
    <source>
        <dbReference type="EMBL" id="KAA1259237.1"/>
    </source>
</evidence>
<proteinExistence type="predicted"/>
<dbReference type="OrthoDB" id="282142at2"/>
<feature type="region of interest" description="Disordered" evidence="1">
    <location>
        <begin position="48"/>
        <end position="74"/>
    </location>
</feature>
<accession>A0A5B1CDL9</accession>
<feature type="compositionally biased region" description="Basic and acidic residues" evidence="1">
    <location>
        <begin position="62"/>
        <end position="71"/>
    </location>
</feature>
<dbReference type="Proteomes" id="UP000322699">
    <property type="component" value="Unassembled WGS sequence"/>
</dbReference>
<protein>
    <submittedName>
        <fullName evidence="2">Uncharacterized protein</fullName>
    </submittedName>
</protein>
<evidence type="ECO:0000313" key="3">
    <source>
        <dbReference type="Proteomes" id="UP000322699"/>
    </source>
</evidence>
<dbReference type="RefSeq" id="WP_068266087.1">
    <property type="nucleotide sequence ID" value="NZ_LWSK01000106.1"/>
</dbReference>
<dbReference type="EMBL" id="VRLW01000001">
    <property type="protein sequence ID" value="KAA1259237.1"/>
    <property type="molecule type" value="Genomic_DNA"/>
</dbReference>
<sequence length="159" mass="18042">MPANLPHRIDKAQNAVPASMGQIRSRGRKTATVSVGVEIAGREIAGREIAGREIADQQPPDRFPEREKPTDSEIEQGPEAWLRAHAGDLVGHLQAWSIDLDQREANLNARIALHERRERQFRIQRSELSQQLAHGQAKVDQLRRQLESRTRRLAFEQHG</sequence>
<organism evidence="2 3">
    <name type="scientific">Rubripirellula obstinata</name>
    <dbReference type="NCBI Taxonomy" id="406547"/>
    <lineage>
        <taxon>Bacteria</taxon>
        <taxon>Pseudomonadati</taxon>
        <taxon>Planctomycetota</taxon>
        <taxon>Planctomycetia</taxon>
        <taxon>Pirellulales</taxon>
        <taxon>Pirellulaceae</taxon>
        <taxon>Rubripirellula</taxon>
    </lineage>
</organism>
<comment type="caution">
    <text evidence="2">The sequence shown here is derived from an EMBL/GenBank/DDBJ whole genome shotgun (WGS) entry which is preliminary data.</text>
</comment>
<name>A0A5B1CDL9_9BACT</name>
<keyword evidence="3" id="KW-1185">Reference proteome</keyword>
<gene>
    <name evidence="2" type="ORF">LF1_17660</name>
</gene>
<evidence type="ECO:0000256" key="1">
    <source>
        <dbReference type="SAM" id="MobiDB-lite"/>
    </source>
</evidence>
<reference evidence="2 3" key="1">
    <citation type="submission" date="2019-08" db="EMBL/GenBank/DDBJ databases">
        <title>Deep-cultivation of Planctomycetes and their phenomic and genomic characterization uncovers novel biology.</title>
        <authorList>
            <person name="Wiegand S."/>
            <person name="Jogler M."/>
            <person name="Boedeker C."/>
            <person name="Pinto D."/>
            <person name="Vollmers J."/>
            <person name="Rivas-Marin E."/>
            <person name="Kohn T."/>
            <person name="Peeters S.H."/>
            <person name="Heuer A."/>
            <person name="Rast P."/>
            <person name="Oberbeckmann S."/>
            <person name="Bunk B."/>
            <person name="Jeske O."/>
            <person name="Meyerdierks A."/>
            <person name="Storesund J.E."/>
            <person name="Kallscheuer N."/>
            <person name="Luecker S."/>
            <person name="Lage O.M."/>
            <person name="Pohl T."/>
            <person name="Merkel B.J."/>
            <person name="Hornburger P."/>
            <person name="Mueller R.-W."/>
            <person name="Bruemmer F."/>
            <person name="Labrenz M."/>
            <person name="Spormann A.M."/>
            <person name="Op Den Camp H."/>
            <person name="Overmann J."/>
            <person name="Amann R."/>
            <person name="Jetten M.S.M."/>
            <person name="Mascher T."/>
            <person name="Medema M.H."/>
            <person name="Devos D.P."/>
            <person name="Kaster A.-K."/>
            <person name="Ovreas L."/>
            <person name="Rohde M."/>
            <person name="Galperin M.Y."/>
            <person name="Jogler C."/>
        </authorList>
    </citation>
    <scope>NUCLEOTIDE SEQUENCE [LARGE SCALE GENOMIC DNA]</scope>
    <source>
        <strain evidence="2 3">LF1</strain>
    </source>
</reference>
<dbReference type="AlphaFoldDB" id="A0A5B1CDL9"/>